<reference evidence="1" key="1">
    <citation type="submission" date="2021-02" db="EMBL/GenBank/DDBJ databases">
        <authorList>
            <person name="Nowell W R."/>
        </authorList>
    </citation>
    <scope>NUCLEOTIDE SEQUENCE</scope>
</reference>
<feature type="non-terminal residue" evidence="1">
    <location>
        <position position="31"/>
    </location>
</feature>
<name>A0A8S3ETY2_9BILA</name>
<dbReference type="EMBL" id="CAJOBI010240821">
    <property type="protein sequence ID" value="CAF5084542.1"/>
    <property type="molecule type" value="Genomic_DNA"/>
</dbReference>
<evidence type="ECO:0000313" key="1">
    <source>
        <dbReference type="EMBL" id="CAF5084542.1"/>
    </source>
</evidence>
<gene>
    <name evidence="1" type="ORF">SMN809_LOCUS60931</name>
</gene>
<protein>
    <submittedName>
        <fullName evidence="1">Uncharacterized protein</fullName>
    </submittedName>
</protein>
<dbReference type="AlphaFoldDB" id="A0A8S3ETY2"/>
<comment type="caution">
    <text evidence="1">The sequence shown here is derived from an EMBL/GenBank/DDBJ whole genome shotgun (WGS) entry which is preliminary data.</text>
</comment>
<organism evidence="1 2">
    <name type="scientific">Rotaria magnacalcarata</name>
    <dbReference type="NCBI Taxonomy" id="392030"/>
    <lineage>
        <taxon>Eukaryota</taxon>
        <taxon>Metazoa</taxon>
        <taxon>Spiralia</taxon>
        <taxon>Gnathifera</taxon>
        <taxon>Rotifera</taxon>
        <taxon>Eurotatoria</taxon>
        <taxon>Bdelloidea</taxon>
        <taxon>Philodinida</taxon>
        <taxon>Philodinidae</taxon>
        <taxon>Rotaria</taxon>
    </lineage>
</organism>
<proteinExistence type="predicted"/>
<evidence type="ECO:0000313" key="2">
    <source>
        <dbReference type="Proteomes" id="UP000676336"/>
    </source>
</evidence>
<sequence length="31" mass="3675">MLDLIETTHSKHYEMFRRNRLGELGLADNVD</sequence>
<dbReference type="Proteomes" id="UP000676336">
    <property type="component" value="Unassembled WGS sequence"/>
</dbReference>
<accession>A0A8S3ETY2</accession>